<organism evidence="1 2">
    <name type="scientific">Candida boidinii</name>
    <name type="common">Yeast</name>
    <dbReference type="NCBI Taxonomy" id="5477"/>
    <lineage>
        <taxon>Eukaryota</taxon>
        <taxon>Fungi</taxon>
        <taxon>Dikarya</taxon>
        <taxon>Ascomycota</taxon>
        <taxon>Saccharomycotina</taxon>
        <taxon>Pichiomycetes</taxon>
        <taxon>Pichiales</taxon>
        <taxon>Pichiaceae</taxon>
        <taxon>Ogataea</taxon>
        <taxon>Ogataea/Candida clade</taxon>
    </lineage>
</organism>
<reference evidence="1" key="1">
    <citation type="submission" date="2023-04" db="EMBL/GenBank/DDBJ databases">
        <title>Candida boidinii NBRC 1967.</title>
        <authorList>
            <person name="Ichikawa N."/>
            <person name="Sato H."/>
            <person name="Tonouchi N."/>
        </authorList>
    </citation>
    <scope>NUCLEOTIDE SEQUENCE</scope>
    <source>
        <strain evidence="1">NBRC 1967</strain>
    </source>
</reference>
<evidence type="ECO:0000313" key="1">
    <source>
        <dbReference type="EMBL" id="GME98215.1"/>
    </source>
</evidence>
<gene>
    <name evidence="1" type="ORF">Cboi01_000487600</name>
</gene>
<keyword evidence="2" id="KW-1185">Reference proteome</keyword>
<dbReference type="Proteomes" id="UP001165101">
    <property type="component" value="Unassembled WGS sequence"/>
</dbReference>
<proteinExistence type="predicted"/>
<comment type="caution">
    <text evidence="1">The sequence shown here is derived from an EMBL/GenBank/DDBJ whole genome shotgun (WGS) entry which is preliminary data.</text>
</comment>
<evidence type="ECO:0000313" key="2">
    <source>
        <dbReference type="Proteomes" id="UP001165101"/>
    </source>
</evidence>
<name>A0ACB5TZZ3_CANBO</name>
<protein>
    <submittedName>
        <fullName evidence="1">Unnamed protein product</fullName>
    </submittedName>
</protein>
<dbReference type="EMBL" id="BSXV01003379">
    <property type="protein sequence ID" value="GME98215.1"/>
    <property type="molecule type" value="Genomic_DNA"/>
</dbReference>
<accession>A0ACB5TZZ3</accession>
<sequence>MDRASSISSLTSSQYAELDLVHEDSLPNEAFKDHSYDFEDTLDEKVEDMVQVDEINESALNDDTIDNDEISEEKHQQEEAFESKVSDIGDDDDLKFYENIKKDEENIQNLNNSEFANISTEIKKNEVLNDKIEENIKSINNLSRINTIQSQSSLQNKNSITILAPASSNSEENRNESNNTLTQATISTATSTSTPLETATTTKGDTTVGSFEDRLNTASTEITTESAAEPTTAVPEVVIEQDPEINTDVNANRSRSATETSAVNAVDPSITSSPGQNSSLIENPMITEVSPSESSEGDYNPYNDGYDDDDNLIRSVVSGGQSTGSTDISREANTAPLSMAQQLRSNIMAKSNSANGITNGISDSIANSDDKNVLKQPVSNNNELKSKRKSVLKNSNSNSNISLNKIPKSAASDAYVSLETAENTRLNSQSIMNSASNDTSNGYARITSFSTTCTTAAASPTTTTTTAATPITTLS</sequence>